<dbReference type="EMBL" id="PVXO01000009">
    <property type="protein sequence ID" value="PRR80191.1"/>
    <property type="molecule type" value="Genomic_DNA"/>
</dbReference>
<proteinExistence type="predicted"/>
<comment type="caution">
    <text evidence="1">The sequence shown here is derived from an EMBL/GenBank/DDBJ whole genome shotgun (WGS) entry which is preliminary data.</text>
</comment>
<sequence>MKYTVKDNISYSAKITYGNREITSLDKEKVKFISFYSDMYIRVEDEERVLEYEIEFQTVYDNSMAIRMYR</sequence>
<dbReference type="RefSeq" id="WP_106062742.1">
    <property type="nucleotide sequence ID" value="NZ_PVXO01000009.1"/>
</dbReference>
<reference evidence="1 2" key="1">
    <citation type="submission" date="2018-03" db="EMBL/GenBank/DDBJ databases">
        <title>Genome sequence of Clostridium liquoris DSM 100320.</title>
        <authorList>
            <person name="Poehlein A."/>
            <person name="Daniel R."/>
        </authorList>
    </citation>
    <scope>NUCLEOTIDE SEQUENCE [LARGE SCALE GENOMIC DNA]</scope>
    <source>
        <strain evidence="1 2">DSM 100320</strain>
    </source>
</reference>
<dbReference type="OrthoDB" id="1980949at2"/>
<gene>
    <name evidence="1" type="ORF">CLLI_05750</name>
</gene>
<evidence type="ECO:0000313" key="1">
    <source>
        <dbReference type="EMBL" id="PRR80191.1"/>
    </source>
</evidence>
<organism evidence="1 2">
    <name type="scientific">Clostridium liquoris</name>
    <dbReference type="NCBI Taxonomy" id="1289519"/>
    <lineage>
        <taxon>Bacteria</taxon>
        <taxon>Bacillati</taxon>
        <taxon>Bacillota</taxon>
        <taxon>Clostridia</taxon>
        <taxon>Eubacteriales</taxon>
        <taxon>Clostridiaceae</taxon>
        <taxon>Clostridium</taxon>
    </lineage>
</organism>
<accession>A0A2T0B8H3</accession>
<dbReference type="Proteomes" id="UP000239706">
    <property type="component" value="Unassembled WGS sequence"/>
</dbReference>
<dbReference type="AlphaFoldDB" id="A0A2T0B8H3"/>
<keyword evidence="2" id="KW-1185">Reference proteome</keyword>
<evidence type="ECO:0000313" key="2">
    <source>
        <dbReference type="Proteomes" id="UP000239706"/>
    </source>
</evidence>
<protein>
    <submittedName>
        <fullName evidence="1">Uncharacterized protein</fullName>
    </submittedName>
</protein>
<name>A0A2T0B8H3_9CLOT</name>